<name>A0AAE3LJ40_9EURY</name>
<keyword evidence="3" id="KW-1185">Reference proteome</keyword>
<proteinExistence type="predicted"/>
<evidence type="ECO:0000313" key="1">
    <source>
        <dbReference type="EMBL" id="MCU4717784.1"/>
    </source>
</evidence>
<comment type="caution">
    <text evidence="2">The sequence shown here is derived from an EMBL/GenBank/DDBJ whole genome shotgun (WGS) entry which is preliminary data.</text>
</comment>
<dbReference type="Proteomes" id="UP001209746">
    <property type="component" value="Unassembled WGS sequence"/>
</dbReference>
<sequence length="114" mass="12415">MRVANICASAVPITRVLQAMASPGFQQHLLRTEGWLLPRKDVFDSAAADETLGVHAEMLRLVGEHALPGPYTSVWESQASSIATHVNAVLSREQSPQAGLESLASELRRIERNV</sequence>
<gene>
    <name evidence="2" type="ORF">OB914_08200</name>
    <name evidence="1" type="ORF">OB916_06865</name>
</gene>
<evidence type="ECO:0000313" key="4">
    <source>
        <dbReference type="Proteomes" id="UP001209746"/>
    </source>
</evidence>
<accession>A0AAE3LJ40</accession>
<dbReference type="SUPFAM" id="SSF53850">
    <property type="entry name" value="Periplasmic binding protein-like II"/>
    <property type="match status" value="1"/>
</dbReference>
<protein>
    <submittedName>
        <fullName evidence="2">Uncharacterized protein</fullName>
    </submittedName>
</protein>
<evidence type="ECO:0000313" key="3">
    <source>
        <dbReference type="Proteomes" id="UP001208186"/>
    </source>
</evidence>
<dbReference type="Proteomes" id="UP001208186">
    <property type="component" value="Unassembled WGS sequence"/>
</dbReference>
<dbReference type="RefSeq" id="WP_315908549.1">
    <property type="nucleotide sequence ID" value="NZ_JAOPKC010000005.1"/>
</dbReference>
<organism evidence="2 4">
    <name type="scientific">Halapricum hydrolyticum</name>
    <dbReference type="NCBI Taxonomy" id="2979991"/>
    <lineage>
        <taxon>Archaea</taxon>
        <taxon>Methanobacteriati</taxon>
        <taxon>Methanobacteriota</taxon>
        <taxon>Stenosarchaea group</taxon>
        <taxon>Halobacteria</taxon>
        <taxon>Halobacteriales</taxon>
        <taxon>Haloarculaceae</taxon>
        <taxon>Halapricum</taxon>
    </lineage>
</organism>
<reference evidence="2" key="1">
    <citation type="submission" date="2023-02" db="EMBL/GenBank/DDBJ databases">
        <title>Enrichment on poylsaccharides allowed isolation of novel metabolic and taxonomic groups of Haloarchaea.</title>
        <authorList>
            <person name="Sorokin D.Y."/>
            <person name="Elcheninov A.G."/>
            <person name="Khizhniak T.V."/>
            <person name="Kolganova T.V."/>
            <person name="Kublanov I.V."/>
        </authorList>
    </citation>
    <scope>NUCLEOTIDE SEQUENCE</scope>
    <source>
        <strain evidence="1 3">HArc-curdl5-1</strain>
        <strain evidence="2">HArc-curdl7</strain>
    </source>
</reference>
<dbReference type="Gene3D" id="3.40.190.10">
    <property type="entry name" value="Periplasmic binding protein-like II"/>
    <property type="match status" value="2"/>
</dbReference>
<dbReference type="EMBL" id="JAOPKD010000006">
    <property type="protein sequence ID" value="MCU4726948.1"/>
    <property type="molecule type" value="Genomic_DNA"/>
</dbReference>
<dbReference type="EMBL" id="JAOPKC010000005">
    <property type="protein sequence ID" value="MCU4717784.1"/>
    <property type="molecule type" value="Genomic_DNA"/>
</dbReference>
<evidence type="ECO:0000313" key="2">
    <source>
        <dbReference type="EMBL" id="MCU4726948.1"/>
    </source>
</evidence>
<dbReference type="AlphaFoldDB" id="A0AAE3LJ40"/>